<keyword evidence="1" id="KW-1133">Transmembrane helix</keyword>
<sequence length="142" mass="16061">MPNKKNTSIIILLGVALSIIGLLLTIFVNAGDVFSRLSTLIFALGFGLIGGGLGNLYKIRNIEKIPGKSKQMEIDYKDERNELIRNIAKSKAGDITNWFVILIAYICIIMGYPLWLIFFVLGVFLLKYIIEIMLIIKYNKEF</sequence>
<dbReference type="RefSeq" id="WP_072830818.1">
    <property type="nucleotide sequence ID" value="NZ_FQXP01000004.1"/>
</dbReference>
<proteinExistence type="predicted"/>
<evidence type="ECO:0000313" key="2">
    <source>
        <dbReference type="EMBL" id="SHH69259.1"/>
    </source>
</evidence>
<dbReference type="EMBL" id="FQXP01000004">
    <property type="protein sequence ID" value="SHH69259.1"/>
    <property type="molecule type" value="Genomic_DNA"/>
</dbReference>
<feature type="transmembrane region" description="Helical" evidence="1">
    <location>
        <begin position="9"/>
        <end position="31"/>
    </location>
</feature>
<evidence type="ECO:0000256" key="1">
    <source>
        <dbReference type="SAM" id="Phobius"/>
    </source>
</evidence>
<keyword evidence="1" id="KW-0472">Membrane</keyword>
<organism evidence="2 3">
    <name type="scientific">Clostridium collagenovorans DSM 3089</name>
    <dbReference type="NCBI Taxonomy" id="1121306"/>
    <lineage>
        <taxon>Bacteria</taxon>
        <taxon>Bacillati</taxon>
        <taxon>Bacillota</taxon>
        <taxon>Clostridia</taxon>
        <taxon>Eubacteriales</taxon>
        <taxon>Clostridiaceae</taxon>
        <taxon>Clostridium</taxon>
    </lineage>
</organism>
<feature type="transmembrane region" description="Helical" evidence="1">
    <location>
        <begin position="37"/>
        <end position="57"/>
    </location>
</feature>
<reference evidence="2 3" key="1">
    <citation type="submission" date="2016-11" db="EMBL/GenBank/DDBJ databases">
        <authorList>
            <person name="Jaros S."/>
            <person name="Januszkiewicz K."/>
            <person name="Wedrychowicz H."/>
        </authorList>
    </citation>
    <scope>NUCLEOTIDE SEQUENCE [LARGE SCALE GENOMIC DNA]</scope>
    <source>
        <strain evidence="2 3">DSM 3089</strain>
    </source>
</reference>
<dbReference type="AlphaFoldDB" id="A0A1M5V216"/>
<dbReference type="OrthoDB" id="2194123at2"/>
<accession>A0A1M5V216</accession>
<feature type="transmembrane region" description="Helical" evidence="1">
    <location>
        <begin position="95"/>
        <end position="112"/>
    </location>
</feature>
<gene>
    <name evidence="2" type="ORF">SAMN02745196_01058</name>
</gene>
<dbReference type="Proteomes" id="UP000184526">
    <property type="component" value="Unassembled WGS sequence"/>
</dbReference>
<dbReference type="STRING" id="1121306.SAMN02745196_01058"/>
<evidence type="ECO:0000313" key="3">
    <source>
        <dbReference type="Proteomes" id="UP000184526"/>
    </source>
</evidence>
<keyword evidence="1" id="KW-0812">Transmembrane</keyword>
<keyword evidence="3" id="KW-1185">Reference proteome</keyword>
<evidence type="ECO:0008006" key="4">
    <source>
        <dbReference type="Google" id="ProtNLM"/>
    </source>
</evidence>
<name>A0A1M5V216_9CLOT</name>
<protein>
    <recommendedName>
        <fullName evidence="4">DUF2178 domain-containing protein</fullName>
    </recommendedName>
</protein>
<feature type="transmembrane region" description="Helical" evidence="1">
    <location>
        <begin position="118"/>
        <end position="136"/>
    </location>
</feature>